<dbReference type="OrthoDB" id="407298at2759"/>
<dbReference type="Gene3D" id="1.10.489.10">
    <property type="entry name" value="Chloroperoxidase-like"/>
    <property type="match status" value="1"/>
</dbReference>
<reference evidence="10 11" key="1">
    <citation type="submission" date="2014-11" db="EMBL/GenBank/DDBJ databases">
        <authorList>
            <person name="Wibberg Daniel"/>
        </authorList>
    </citation>
    <scope>NUCLEOTIDE SEQUENCE [LARGE SCALE GENOMIC DNA]</scope>
    <source>
        <strain evidence="10">Rhizoctonia solani AG1-IB 7/3/14</strain>
    </source>
</reference>
<evidence type="ECO:0000256" key="6">
    <source>
        <dbReference type="ARBA" id="ARBA00023004"/>
    </source>
</evidence>
<keyword evidence="5" id="KW-0560">Oxidoreductase</keyword>
<feature type="domain" description="Heme haloperoxidase family profile" evidence="9">
    <location>
        <begin position="53"/>
        <end position="302"/>
    </location>
</feature>
<protein>
    <submittedName>
        <fullName evidence="10">Aromatic peroxygenase</fullName>
    </submittedName>
</protein>
<proteinExistence type="inferred from homology"/>
<keyword evidence="4" id="KW-0479">Metal-binding</keyword>
<evidence type="ECO:0000256" key="5">
    <source>
        <dbReference type="ARBA" id="ARBA00023002"/>
    </source>
</evidence>
<dbReference type="Pfam" id="PF01328">
    <property type="entry name" value="Peroxidase_2"/>
    <property type="match status" value="1"/>
</dbReference>
<comment type="similarity">
    <text evidence="7">Belongs to the chloroperoxidase family.</text>
</comment>
<gene>
    <name evidence="10" type="ORF">RSOLAG1IB_01800</name>
</gene>
<dbReference type="EMBL" id="LN679101">
    <property type="protein sequence ID" value="CEL55788.1"/>
    <property type="molecule type" value="Genomic_DNA"/>
</dbReference>
<keyword evidence="8" id="KW-0732">Signal</keyword>
<dbReference type="InterPro" id="IPR036851">
    <property type="entry name" value="Chloroperoxidase-like_sf"/>
</dbReference>
<keyword evidence="3" id="KW-0349">Heme</keyword>
<name>A0A0B7FHT9_THACB</name>
<dbReference type="AlphaFoldDB" id="A0A0B7FHT9"/>
<accession>A0A0B7FHT9</accession>
<dbReference type="PANTHER" id="PTHR33577">
    <property type="entry name" value="STERIGMATOCYSTIN BIOSYNTHESIS PEROXIDASE STCC-RELATED"/>
    <property type="match status" value="1"/>
</dbReference>
<evidence type="ECO:0000259" key="9">
    <source>
        <dbReference type="PROSITE" id="PS51405"/>
    </source>
</evidence>
<evidence type="ECO:0000256" key="8">
    <source>
        <dbReference type="SAM" id="SignalP"/>
    </source>
</evidence>
<evidence type="ECO:0000256" key="1">
    <source>
        <dbReference type="ARBA" id="ARBA00001970"/>
    </source>
</evidence>
<feature type="signal peptide" evidence="8">
    <location>
        <begin position="1"/>
        <end position="20"/>
    </location>
</feature>
<dbReference type="GO" id="GO:0046872">
    <property type="term" value="F:metal ion binding"/>
    <property type="evidence" value="ECO:0007669"/>
    <property type="project" value="UniProtKB-KW"/>
</dbReference>
<dbReference type="PANTHER" id="PTHR33577:SF1">
    <property type="entry name" value="HEME HALOPEROXIDASE FAMILY PROFILE DOMAIN-CONTAINING PROTEIN"/>
    <property type="match status" value="1"/>
</dbReference>
<evidence type="ECO:0000256" key="3">
    <source>
        <dbReference type="ARBA" id="ARBA00022617"/>
    </source>
</evidence>
<dbReference type="SUPFAM" id="SSF47571">
    <property type="entry name" value="Cloroperoxidase"/>
    <property type="match status" value="1"/>
</dbReference>
<feature type="chain" id="PRO_5002130437" evidence="8">
    <location>
        <begin position="21"/>
        <end position="415"/>
    </location>
</feature>
<dbReference type="InterPro" id="IPR000028">
    <property type="entry name" value="Chloroperoxidase"/>
</dbReference>
<organism evidence="10 11">
    <name type="scientific">Thanatephorus cucumeris (strain AG1-IB / isolate 7/3/14)</name>
    <name type="common">Lettuce bottom rot fungus</name>
    <name type="synonym">Rhizoctonia solani</name>
    <dbReference type="NCBI Taxonomy" id="1108050"/>
    <lineage>
        <taxon>Eukaryota</taxon>
        <taxon>Fungi</taxon>
        <taxon>Dikarya</taxon>
        <taxon>Basidiomycota</taxon>
        <taxon>Agaricomycotina</taxon>
        <taxon>Agaricomycetes</taxon>
        <taxon>Cantharellales</taxon>
        <taxon>Ceratobasidiaceae</taxon>
        <taxon>Rhizoctonia</taxon>
        <taxon>Rhizoctonia solani AG-1</taxon>
    </lineage>
</organism>
<comment type="cofactor">
    <cofactor evidence="1">
        <name>heme b</name>
        <dbReference type="ChEBI" id="CHEBI:60344"/>
    </cofactor>
</comment>
<evidence type="ECO:0000256" key="4">
    <source>
        <dbReference type="ARBA" id="ARBA00022723"/>
    </source>
</evidence>
<dbReference type="GO" id="GO:0004601">
    <property type="term" value="F:peroxidase activity"/>
    <property type="evidence" value="ECO:0007669"/>
    <property type="project" value="UniProtKB-KW"/>
</dbReference>
<evidence type="ECO:0000313" key="10">
    <source>
        <dbReference type="EMBL" id="CEL55788.1"/>
    </source>
</evidence>
<keyword evidence="11" id="KW-1185">Reference proteome</keyword>
<keyword evidence="6" id="KW-0408">Iron</keyword>
<evidence type="ECO:0000313" key="11">
    <source>
        <dbReference type="Proteomes" id="UP000059188"/>
    </source>
</evidence>
<evidence type="ECO:0000256" key="7">
    <source>
        <dbReference type="ARBA" id="ARBA00025795"/>
    </source>
</evidence>
<dbReference type="Proteomes" id="UP000059188">
    <property type="component" value="Unassembled WGS sequence"/>
</dbReference>
<dbReference type="PROSITE" id="PS51405">
    <property type="entry name" value="HEME_HALOPEROXIDASE"/>
    <property type="match status" value="1"/>
</dbReference>
<evidence type="ECO:0000256" key="2">
    <source>
        <dbReference type="ARBA" id="ARBA00022559"/>
    </source>
</evidence>
<keyword evidence="2" id="KW-0575">Peroxidase</keyword>
<sequence>MRFLSTAIPFILAASAVAFAAMDNYIPTGTAPGCPYAANAAKLKRQSNGASPTAANFDPIKQKVDVTGEHAFRPPTAGLNALANHGYIPHNGVASLLETVEAAYDVFGIDKVLAMMLVTYAIIFTGSPATLTWSIGESPGGLVIPPLLSAPQGLSGSHNKYEGDASATRADIHTGDPNSLNNTLFRQLYGLQPEGPDANFDYDIVVQHRVSRRRHSVSTNPHFFNGPFSGFVAIPSFYSFITRLMSNHSAENPEGVLDHNTLKSFYGVSGAGNNLTYQKGHERIPDNWYKRGTDYGIPSLLVDILYAGAKHPELLSIGGNTGRANSFAGVNLGNITGGAYNAVNLLEGNNLMCFGCQAAQQAMPDVLKGFLGDLTAALGLWNSNITPIMSGLGCPNLTKYDGSVFGTFPGSGAGL</sequence>